<dbReference type="RefSeq" id="WP_244620537.1">
    <property type="nucleotide sequence ID" value="NZ_BAAAFY010000003.1"/>
</dbReference>
<comment type="caution">
    <text evidence="10">The sequence shown here is derived from an EMBL/GenBank/DDBJ whole genome shotgun (WGS) entry which is preliminary data.</text>
</comment>
<dbReference type="EMBL" id="VLLG01000008">
    <property type="protein sequence ID" value="TWI81043.1"/>
    <property type="molecule type" value="Genomic_DNA"/>
</dbReference>
<feature type="transmembrane region" description="Helical" evidence="8">
    <location>
        <begin position="128"/>
        <end position="148"/>
    </location>
</feature>
<dbReference type="Pfam" id="PF00999">
    <property type="entry name" value="Na_H_Exchanger"/>
    <property type="match status" value="1"/>
</dbReference>
<protein>
    <submittedName>
        <fullName evidence="10">Kef-type K+ transport system membrane component KefB</fullName>
    </submittedName>
</protein>
<dbReference type="Proteomes" id="UP000316778">
    <property type="component" value="Unassembled WGS sequence"/>
</dbReference>
<keyword evidence="11" id="KW-1185">Reference proteome</keyword>
<evidence type="ECO:0000256" key="6">
    <source>
        <dbReference type="ARBA" id="ARBA00023065"/>
    </source>
</evidence>
<dbReference type="PANTHER" id="PTHR43562:SF4">
    <property type="entry name" value="NA(+)_H(+) ANTIPORTER NHAS5"/>
    <property type="match status" value="1"/>
</dbReference>
<feature type="transmembrane region" description="Helical" evidence="8">
    <location>
        <begin position="277"/>
        <end position="297"/>
    </location>
</feature>
<reference evidence="10 11" key="1">
    <citation type="journal article" date="2013" name="Stand. Genomic Sci.">
        <title>Genomic Encyclopedia of Type Strains, Phase I: The one thousand microbial genomes (KMG-I) project.</title>
        <authorList>
            <person name="Kyrpides N.C."/>
            <person name="Woyke T."/>
            <person name="Eisen J.A."/>
            <person name="Garrity G."/>
            <person name="Lilburn T.G."/>
            <person name="Beck B.J."/>
            <person name="Whitman W.B."/>
            <person name="Hugenholtz P."/>
            <person name="Klenk H.P."/>
        </authorList>
    </citation>
    <scope>NUCLEOTIDE SEQUENCE [LARGE SCALE GENOMIC DNA]</scope>
    <source>
        <strain evidence="10 11">DSM 13484</strain>
    </source>
</reference>
<dbReference type="InterPro" id="IPR006153">
    <property type="entry name" value="Cation/H_exchanger_TM"/>
</dbReference>
<keyword evidence="5 8" id="KW-1133">Transmembrane helix</keyword>
<feature type="transmembrane region" description="Helical" evidence="8">
    <location>
        <begin position="72"/>
        <end position="89"/>
    </location>
</feature>
<feature type="transmembrane region" description="Helical" evidence="8">
    <location>
        <begin position="344"/>
        <end position="363"/>
    </location>
</feature>
<feature type="transmembrane region" description="Helical" evidence="8">
    <location>
        <begin position="232"/>
        <end position="257"/>
    </location>
</feature>
<evidence type="ECO:0000256" key="7">
    <source>
        <dbReference type="ARBA" id="ARBA00023136"/>
    </source>
</evidence>
<dbReference type="GO" id="GO:1902600">
    <property type="term" value="P:proton transmembrane transport"/>
    <property type="evidence" value="ECO:0007669"/>
    <property type="project" value="InterPro"/>
</dbReference>
<feature type="transmembrane region" description="Helical" evidence="8">
    <location>
        <begin position="46"/>
        <end position="66"/>
    </location>
</feature>
<feature type="transmembrane region" description="Helical" evidence="8">
    <location>
        <begin position="101"/>
        <end position="122"/>
    </location>
</feature>
<keyword evidence="3" id="KW-0050">Antiport</keyword>
<feature type="transmembrane region" description="Helical" evidence="8">
    <location>
        <begin position="372"/>
        <end position="390"/>
    </location>
</feature>
<comment type="subcellular location">
    <subcellularLocation>
        <location evidence="1">Membrane</location>
        <topology evidence="1">Multi-pass membrane protein</topology>
    </subcellularLocation>
</comment>
<evidence type="ECO:0000259" key="9">
    <source>
        <dbReference type="Pfam" id="PF00999"/>
    </source>
</evidence>
<evidence type="ECO:0000256" key="1">
    <source>
        <dbReference type="ARBA" id="ARBA00004141"/>
    </source>
</evidence>
<dbReference type="Gene3D" id="1.20.1530.20">
    <property type="match status" value="1"/>
</dbReference>
<feature type="transmembrane region" description="Helical" evidence="8">
    <location>
        <begin position="22"/>
        <end position="39"/>
    </location>
</feature>
<keyword evidence="4 8" id="KW-0812">Transmembrane</keyword>
<accession>A0A562SIW1</accession>
<dbReference type="GO" id="GO:0016020">
    <property type="term" value="C:membrane"/>
    <property type="evidence" value="ECO:0007669"/>
    <property type="project" value="UniProtKB-SubCell"/>
</dbReference>
<evidence type="ECO:0000256" key="5">
    <source>
        <dbReference type="ARBA" id="ARBA00022989"/>
    </source>
</evidence>
<proteinExistence type="predicted"/>
<feature type="domain" description="Cation/H+ exchanger transmembrane" evidence="9">
    <location>
        <begin position="30"/>
        <end position="390"/>
    </location>
</feature>
<gene>
    <name evidence="10" type="ORF">LX66_5650</name>
</gene>
<keyword evidence="2" id="KW-0813">Transport</keyword>
<feature type="transmembrane region" description="Helical" evidence="8">
    <location>
        <begin position="309"/>
        <end position="332"/>
    </location>
</feature>
<evidence type="ECO:0000256" key="8">
    <source>
        <dbReference type="SAM" id="Phobius"/>
    </source>
</evidence>
<evidence type="ECO:0000256" key="3">
    <source>
        <dbReference type="ARBA" id="ARBA00022449"/>
    </source>
</evidence>
<dbReference type="InterPro" id="IPR038770">
    <property type="entry name" value="Na+/solute_symporter_sf"/>
</dbReference>
<dbReference type="GO" id="GO:0015297">
    <property type="term" value="F:antiporter activity"/>
    <property type="evidence" value="ECO:0007669"/>
    <property type="project" value="UniProtKB-KW"/>
</dbReference>
<keyword evidence="7 8" id="KW-0472">Membrane</keyword>
<keyword evidence="6" id="KW-0406">Ion transport</keyword>
<dbReference type="SUPFAM" id="SSF52402">
    <property type="entry name" value="Adenine nucleotide alpha hydrolases-like"/>
    <property type="match status" value="1"/>
</dbReference>
<sequence length="720" mass="79348">MLQVLKGTVLLLDISLPLKDPIPIFSLVLFIILLAPIILRKFRIPSIIGLILAGMAIGDHGFKIIEKGSIDLFGKAGLLYIMFLAGLELDMAEFRKNRHRSIIFGAFTFLIPIALGYLVSVYLLGFDFMAAMLISSMAATHTLVAYPLASRLGITKNEAVTVAVGGTIITDTAVLLILAVITGAAAGHLDTYFWIRLGVSLAVFATIILWIFPMIGRWFFKKIKDDSTSHYIFVLALVFLAAFLAELAGVEGIIGAFLAGLALNQLIPHTSPLMNRIAFVGNALFIPFFLISVGMLVDLQALLKGSRALIIAGVLIVMGLASKWLAALFAQWAFKYSPTQRKLIFGLTTARVGATIAVVMIGFRMGLIHEHVLNGTVILILITCLVSSFVTENAGRKLAIIDAERKPEMDGGPERILVPVSNPARIEAMLDLAVMIKDPQAQTPIYPLAVVQDNEEAREKVHVTNKMMEAAVIHAATTESPVQAITRIDLNVADGIARAARELMVTDVILGWTDKTSTTDRLFGSIFGTTLDNVLQSVWETVYVCDFHHPMNTAKKMVLVLPRNTEYEKGFLHYLQKMIMLARQIGVRLVVYCQDKTKNAIEAYIQQTKTSVEIAFKYFGEIEDFLVLSREITPDDLLAVVSARKGTLSYSPYLEHIPAKLSRHFRENNVILVFPEQMEIDFLEAGVQPEDLTLAPIQEQLANLNKLGKAVKRIFKGGKK</sequence>
<evidence type="ECO:0000256" key="4">
    <source>
        <dbReference type="ARBA" id="ARBA00022692"/>
    </source>
</evidence>
<evidence type="ECO:0000256" key="2">
    <source>
        <dbReference type="ARBA" id="ARBA00022448"/>
    </source>
</evidence>
<name>A0A562SIW1_CHIJA</name>
<evidence type="ECO:0000313" key="11">
    <source>
        <dbReference type="Proteomes" id="UP000316778"/>
    </source>
</evidence>
<feature type="transmembrane region" description="Helical" evidence="8">
    <location>
        <begin position="160"/>
        <end position="181"/>
    </location>
</feature>
<dbReference type="PANTHER" id="PTHR43562">
    <property type="entry name" value="NAPA-TYPE SODIUM/HYDROGEN ANTIPORTER"/>
    <property type="match status" value="1"/>
</dbReference>
<dbReference type="AlphaFoldDB" id="A0A562SIW1"/>
<feature type="transmembrane region" description="Helical" evidence="8">
    <location>
        <begin position="193"/>
        <end position="220"/>
    </location>
</feature>
<organism evidence="10 11">
    <name type="scientific">Chitinophaga japonensis</name>
    <name type="common">Flexibacter japonensis</name>
    <dbReference type="NCBI Taxonomy" id="104662"/>
    <lineage>
        <taxon>Bacteria</taxon>
        <taxon>Pseudomonadati</taxon>
        <taxon>Bacteroidota</taxon>
        <taxon>Chitinophagia</taxon>
        <taxon>Chitinophagales</taxon>
        <taxon>Chitinophagaceae</taxon>
        <taxon>Chitinophaga</taxon>
    </lineage>
</organism>
<evidence type="ECO:0000313" key="10">
    <source>
        <dbReference type="EMBL" id="TWI81043.1"/>
    </source>
</evidence>